<proteinExistence type="predicted"/>
<name>A0A7W7Y077_9GAMM</name>
<dbReference type="RefSeq" id="WP_246417166.1">
    <property type="nucleotide sequence ID" value="NZ_JACHHX010000009.1"/>
</dbReference>
<evidence type="ECO:0000313" key="2">
    <source>
        <dbReference type="Proteomes" id="UP000519004"/>
    </source>
</evidence>
<organism evidence="1 2">
    <name type="scientific">Rehaibacterium terrae</name>
    <dbReference type="NCBI Taxonomy" id="1341696"/>
    <lineage>
        <taxon>Bacteria</taxon>
        <taxon>Pseudomonadati</taxon>
        <taxon>Pseudomonadota</taxon>
        <taxon>Gammaproteobacteria</taxon>
        <taxon>Lysobacterales</taxon>
        <taxon>Lysobacteraceae</taxon>
        <taxon>Rehaibacterium</taxon>
    </lineage>
</organism>
<accession>A0A7W7Y077</accession>
<dbReference type="AlphaFoldDB" id="A0A7W7Y077"/>
<reference evidence="1 2" key="1">
    <citation type="submission" date="2020-08" db="EMBL/GenBank/DDBJ databases">
        <title>Genomic Encyclopedia of Type Strains, Phase IV (KMG-IV): sequencing the most valuable type-strain genomes for metagenomic binning, comparative biology and taxonomic classification.</title>
        <authorList>
            <person name="Goeker M."/>
        </authorList>
    </citation>
    <scope>NUCLEOTIDE SEQUENCE [LARGE SCALE GENOMIC DNA]</scope>
    <source>
        <strain evidence="1 2">DSM 25897</strain>
    </source>
</reference>
<gene>
    <name evidence="1" type="ORF">HNQ58_001590</name>
</gene>
<evidence type="ECO:0000313" key="1">
    <source>
        <dbReference type="EMBL" id="MBB5015686.1"/>
    </source>
</evidence>
<keyword evidence="2" id="KW-1185">Reference proteome</keyword>
<protein>
    <submittedName>
        <fullName evidence="1">Uncharacterized protein</fullName>
    </submittedName>
</protein>
<sequence>MSSRNTAASVRTRLLNRARETRQDFNLILTRYALERLLYRLSISPPTSTSSC</sequence>
<dbReference type="EMBL" id="JACHHX010000009">
    <property type="protein sequence ID" value="MBB5015686.1"/>
    <property type="molecule type" value="Genomic_DNA"/>
</dbReference>
<dbReference type="Proteomes" id="UP000519004">
    <property type="component" value="Unassembled WGS sequence"/>
</dbReference>
<comment type="caution">
    <text evidence="1">The sequence shown here is derived from an EMBL/GenBank/DDBJ whole genome shotgun (WGS) entry which is preliminary data.</text>
</comment>